<comment type="caution">
    <text evidence="1">The sequence shown here is derived from an EMBL/GenBank/DDBJ whole genome shotgun (WGS) entry which is preliminary data.</text>
</comment>
<dbReference type="EMBL" id="VICD02000053">
    <property type="protein sequence ID" value="KAB8197020.1"/>
    <property type="molecule type" value="Genomic_DNA"/>
</dbReference>
<evidence type="ECO:0000313" key="2">
    <source>
        <dbReference type="Proteomes" id="UP000320431"/>
    </source>
</evidence>
<reference evidence="1 2" key="1">
    <citation type="submission" date="2019-10" db="EMBL/GenBank/DDBJ databases">
        <title>Lysobacter alkalisoli sp. nov., isolated from saline-alkaline soil.</title>
        <authorList>
            <person name="Sun J.-Q."/>
        </authorList>
    </citation>
    <scope>NUCLEOTIDE SEQUENCE [LARGE SCALE GENOMIC DNA]</scope>
    <source>
        <strain evidence="1 2">KCTC 42381</strain>
    </source>
</reference>
<organism evidence="1 2">
    <name type="scientific">Marilutibacter maris</name>
    <dbReference type="NCBI Taxonomy" id="1605891"/>
    <lineage>
        <taxon>Bacteria</taxon>
        <taxon>Pseudomonadati</taxon>
        <taxon>Pseudomonadota</taxon>
        <taxon>Gammaproteobacteria</taxon>
        <taxon>Lysobacterales</taxon>
        <taxon>Lysobacteraceae</taxon>
        <taxon>Marilutibacter</taxon>
    </lineage>
</organism>
<sequence length="175" mass="19030">MDPKAALKLADTITHAWYRCQSITAAAEQFHGKEQLAALSKAFAAAKEQSEPNRVVTVASWPVGALAKVNPQLAGEWATELVSIADTEPHSLRRAHALQALAFNTSPYPEVLGLVTPALAVALLAGRGPRIDRVIRDTFELVRSTHPYLLRDLALHHKANQQQQKLLTSLSDASI</sequence>
<name>A0A508B6T0_9GAMM</name>
<accession>A0A508B6T0</accession>
<dbReference type="Proteomes" id="UP000320431">
    <property type="component" value="Unassembled WGS sequence"/>
</dbReference>
<proteinExistence type="predicted"/>
<evidence type="ECO:0000313" key="1">
    <source>
        <dbReference type="EMBL" id="KAB8197020.1"/>
    </source>
</evidence>
<dbReference type="AlphaFoldDB" id="A0A508B6T0"/>
<gene>
    <name evidence="1" type="ORF">FKV24_003945</name>
</gene>
<protein>
    <submittedName>
        <fullName evidence="1">Uncharacterized protein</fullName>
    </submittedName>
</protein>